<evidence type="ECO:0000313" key="1">
    <source>
        <dbReference type="EMBL" id="MFC4096252.1"/>
    </source>
</evidence>
<accession>A0ABV8JPN3</accession>
<dbReference type="InterPro" id="IPR021272">
    <property type="entry name" value="DUF2851"/>
</dbReference>
<dbReference type="Proteomes" id="UP001595814">
    <property type="component" value="Unassembled WGS sequence"/>
</dbReference>
<protein>
    <submittedName>
        <fullName evidence="1">DUF2851 family protein</fullName>
    </submittedName>
</protein>
<proteinExistence type="predicted"/>
<comment type="caution">
    <text evidence="1">The sequence shown here is derived from an EMBL/GenBank/DDBJ whole genome shotgun (WGS) entry which is preliminary data.</text>
</comment>
<name>A0ABV8JPN3_9FLAO</name>
<organism evidence="1 2">
    <name type="scientific">Euzebyella saccharophila</name>
    <dbReference type="NCBI Taxonomy" id="679664"/>
    <lineage>
        <taxon>Bacteria</taxon>
        <taxon>Pseudomonadati</taxon>
        <taxon>Bacteroidota</taxon>
        <taxon>Flavobacteriia</taxon>
        <taxon>Flavobacteriales</taxon>
        <taxon>Flavobacteriaceae</taxon>
        <taxon>Euzebyella</taxon>
    </lineage>
</organism>
<dbReference type="EMBL" id="JBHSAW010000006">
    <property type="protein sequence ID" value="MFC4096252.1"/>
    <property type="molecule type" value="Genomic_DNA"/>
</dbReference>
<gene>
    <name evidence="1" type="ORF">ACFOUT_10245</name>
</gene>
<reference evidence="2" key="1">
    <citation type="journal article" date="2019" name="Int. J. Syst. Evol. Microbiol.">
        <title>The Global Catalogue of Microorganisms (GCM) 10K type strain sequencing project: providing services to taxonomists for standard genome sequencing and annotation.</title>
        <authorList>
            <consortium name="The Broad Institute Genomics Platform"/>
            <consortium name="The Broad Institute Genome Sequencing Center for Infectious Disease"/>
            <person name="Wu L."/>
            <person name="Ma J."/>
        </authorList>
    </citation>
    <scope>NUCLEOTIDE SEQUENCE [LARGE SCALE GENOMIC DNA]</scope>
    <source>
        <strain evidence="2">CECT 7477</strain>
    </source>
</reference>
<keyword evidence="2" id="KW-1185">Reference proteome</keyword>
<dbReference type="Pfam" id="PF11013">
    <property type="entry name" value="DUF2851"/>
    <property type="match status" value="1"/>
</dbReference>
<evidence type="ECO:0000313" key="2">
    <source>
        <dbReference type="Proteomes" id="UP001595814"/>
    </source>
</evidence>
<dbReference type="RefSeq" id="WP_192463377.1">
    <property type="nucleotide sequence ID" value="NZ_JACYFJ010000007.1"/>
</dbReference>
<sequence length="427" mass="49867">MKEDLLHFIWKYKKLGLDNLVTTDGEQIEIIKTGTHNHLAGPDFLNAQVKIGQQLWAGNLEIHLKSSDWYAHSHEKDSNYQNVILHVVWDHDTEVFGSANMPLPTLELRHFISKNLLANYQNLFDRRNVKFINCEKSISAVDQFHLDNWMERLYLERLRRKSKEIERLLKISQNNWEQVLFVLLLKSFGSNINGEAFVGLSKVVSFKTVRKLRGNILSLESVFYGVLKLLENDTITDEYFLALREEYTYQKSKFNIQDEVVLKPDFFKLRPVNFPTIRLSQLAHLYHKEDRLFSTLMDLEDVGQVYEFLNVSTHPYWIDHYTFGKQSAKRVKKLSKNFMDLLIVNAIIPLKFTYLKVIGKTDNDEFFSFLTKIKSEKNTIISNFENAGIKATNAWQSQSLIELYQNYCSKNECLQCKIGSLLLSGND</sequence>